<dbReference type="OrthoDB" id="9795084at2"/>
<dbReference type="Pfam" id="PF02735">
    <property type="entry name" value="Ku"/>
    <property type="match status" value="1"/>
</dbReference>
<dbReference type="GO" id="GO:0003690">
    <property type="term" value="F:double-stranded DNA binding"/>
    <property type="evidence" value="ECO:0007669"/>
    <property type="project" value="UniProtKB-UniRule"/>
</dbReference>
<comment type="function">
    <text evidence="2">With LigD forms a non-homologous end joining (NHEJ) DNA repair enzyme, which repairs dsDNA breaks with reduced fidelity. Binds linear dsDNA with 5'- and 3'- overhangs but not closed circular dsDNA nor ssDNA. Recruits and stimulates the ligase activity of LigD.</text>
</comment>
<accession>A0A1W1I220</accession>
<dbReference type="KEGG" id="nja:NSJP_0849"/>
<proteinExistence type="inferred from homology"/>
<comment type="subunit">
    <text evidence="2">Homodimer. Interacts with LigD.</text>
</comment>
<evidence type="ECO:0000256" key="3">
    <source>
        <dbReference type="SAM" id="MobiDB-lite"/>
    </source>
</evidence>
<dbReference type="SMART" id="SM00559">
    <property type="entry name" value="Ku78"/>
    <property type="match status" value="1"/>
</dbReference>
<dbReference type="STRING" id="1325564.NSJP_0849"/>
<feature type="region of interest" description="Disordered" evidence="3">
    <location>
        <begin position="254"/>
        <end position="284"/>
    </location>
</feature>
<keyword evidence="2" id="KW-0227">DNA damage</keyword>
<keyword evidence="2" id="KW-0234">DNA repair</keyword>
<keyword evidence="2" id="KW-0233">DNA recombination</keyword>
<dbReference type="SUPFAM" id="SSF100939">
    <property type="entry name" value="SPOC domain-like"/>
    <property type="match status" value="1"/>
</dbReference>
<feature type="domain" description="Ku" evidence="4">
    <location>
        <begin position="53"/>
        <end position="181"/>
    </location>
</feature>
<dbReference type="PIRSF" id="PIRSF006493">
    <property type="entry name" value="Prok_Ku"/>
    <property type="match status" value="1"/>
</dbReference>
<dbReference type="AlphaFoldDB" id="A0A1W1I220"/>
<dbReference type="GO" id="GO:0006310">
    <property type="term" value="P:DNA recombination"/>
    <property type="evidence" value="ECO:0007669"/>
    <property type="project" value="UniProtKB-KW"/>
</dbReference>
<organism evidence="5 6">
    <name type="scientific">Nitrospira japonica</name>
    <dbReference type="NCBI Taxonomy" id="1325564"/>
    <lineage>
        <taxon>Bacteria</taxon>
        <taxon>Pseudomonadati</taxon>
        <taxon>Nitrospirota</taxon>
        <taxon>Nitrospiria</taxon>
        <taxon>Nitrospirales</taxon>
        <taxon>Nitrospiraceae</taxon>
        <taxon>Nitrospira</taxon>
    </lineage>
</organism>
<dbReference type="InterPro" id="IPR006164">
    <property type="entry name" value="DNA_bd_Ku70/Ku80"/>
</dbReference>
<protein>
    <recommendedName>
        <fullName evidence="2">Non-homologous end joining protein Ku</fullName>
    </recommendedName>
</protein>
<dbReference type="RefSeq" id="WP_080885620.1">
    <property type="nucleotide sequence ID" value="NZ_LT828648.1"/>
</dbReference>
<sequence length="284" mass="32244">MARKLETAHISFGLVTIPVGIYSAIDEQDIHFNQLHAPCGSRIKQQRFCPVCNRDVGYDELVKGYEVEKEHYIRITQEELDTLQAAESDAMQILEFVPLTAVDPIYFESTYYLGSEKHGEKAYQLLTQAMEQMERVALAKFVWRGKDSLYVIRAVQGRLLLHRMHYQDEIREFEHAPKSDQKPGAGELKLATQLIESISNDTFDAPAYHDEYRKRVIELIEEKAKGKTLKVSPNSAPHATEVVDLMQRLKESVAQSVQKKTARSRALPAQGARTSVKKAAAGRR</sequence>
<dbReference type="GO" id="GO:0006303">
    <property type="term" value="P:double-strand break repair via nonhomologous end joining"/>
    <property type="evidence" value="ECO:0007669"/>
    <property type="project" value="UniProtKB-UniRule"/>
</dbReference>
<dbReference type="NCBIfam" id="TIGR02772">
    <property type="entry name" value="Ku_bact"/>
    <property type="match status" value="1"/>
</dbReference>
<keyword evidence="1 2" id="KW-0238">DNA-binding</keyword>
<reference evidence="5 6" key="1">
    <citation type="submission" date="2017-03" db="EMBL/GenBank/DDBJ databases">
        <authorList>
            <person name="Afonso C.L."/>
            <person name="Miller P.J."/>
            <person name="Scott M.A."/>
            <person name="Spackman E."/>
            <person name="Goraichik I."/>
            <person name="Dimitrov K.M."/>
            <person name="Suarez D.L."/>
            <person name="Swayne D.E."/>
        </authorList>
    </citation>
    <scope>NUCLEOTIDE SEQUENCE [LARGE SCALE GENOMIC DNA]</scope>
    <source>
        <strain evidence="5">Genome sequencing of Nitrospira japonica strain NJ11</strain>
    </source>
</reference>
<dbReference type="InterPro" id="IPR009187">
    <property type="entry name" value="Prok_Ku"/>
</dbReference>
<dbReference type="PANTHER" id="PTHR41251:SF1">
    <property type="entry name" value="NON-HOMOLOGOUS END JOINING PROTEIN KU"/>
    <property type="match status" value="1"/>
</dbReference>
<evidence type="ECO:0000313" key="5">
    <source>
        <dbReference type="EMBL" id="SLM47021.1"/>
    </source>
</evidence>
<dbReference type="Proteomes" id="UP000192042">
    <property type="component" value="Chromosome I"/>
</dbReference>
<comment type="similarity">
    <text evidence="2">Belongs to the prokaryotic Ku family.</text>
</comment>
<dbReference type="EMBL" id="LT828648">
    <property type="protein sequence ID" value="SLM47021.1"/>
    <property type="molecule type" value="Genomic_DNA"/>
</dbReference>
<gene>
    <name evidence="2" type="primary">ku</name>
    <name evidence="5" type="ORF">NSJP_0849</name>
</gene>
<keyword evidence="6" id="KW-1185">Reference proteome</keyword>
<name>A0A1W1I220_9BACT</name>
<evidence type="ECO:0000256" key="1">
    <source>
        <dbReference type="ARBA" id="ARBA00023125"/>
    </source>
</evidence>
<evidence type="ECO:0000313" key="6">
    <source>
        <dbReference type="Proteomes" id="UP000192042"/>
    </source>
</evidence>
<evidence type="ECO:0000259" key="4">
    <source>
        <dbReference type="SMART" id="SM00559"/>
    </source>
</evidence>
<dbReference type="InterPro" id="IPR016194">
    <property type="entry name" value="SPOC-like_C_dom_sf"/>
</dbReference>
<dbReference type="HAMAP" id="MF_01875">
    <property type="entry name" value="Prokaryotic_Ku"/>
    <property type="match status" value="1"/>
</dbReference>
<evidence type="ECO:0000256" key="2">
    <source>
        <dbReference type="HAMAP-Rule" id="MF_01875"/>
    </source>
</evidence>
<dbReference type="PANTHER" id="PTHR41251">
    <property type="entry name" value="NON-HOMOLOGOUS END JOINING PROTEIN KU"/>
    <property type="match status" value="1"/>
</dbReference>
<dbReference type="Gene3D" id="2.40.290.10">
    <property type="match status" value="1"/>
</dbReference>